<dbReference type="STRING" id="564117.SAMN05216369_1683"/>
<evidence type="ECO:0000259" key="1">
    <source>
        <dbReference type="Pfam" id="PF01832"/>
    </source>
</evidence>
<dbReference type="Gene3D" id="1.10.530.10">
    <property type="match status" value="1"/>
</dbReference>
<evidence type="ECO:0000313" key="3">
    <source>
        <dbReference type="Proteomes" id="UP000184497"/>
    </source>
</evidence>
<dbReference type="RefSeq" id="WP_072796695.1">
    <property type="nucleotide sequence ID" value="NZ_FRAQ01000001.1"/>
</dbReference>
<dbReference type="GO" id="GO:0004040">
    <property type="term" value="F:amidase activity"/>
    <property type="evidence" value="ECO:0007669"/>
    <property type="project" value="InterPro"/>
</dbReference>
<reference evidence="3" key="1">
    <citation type="submission" date="2016-11" db="EMBL/GenBank/DDBJ databases">
        <authorList>
            <person name="Varghese N."/>
            <person name="Submissions S."/>
        </authorList>
    </citation>
    <scope>NUCLEOTIDE SEQUENCE [LARGE SCALE GENOMIC DNA]</scope>
    <source>
        <strain evidence="3">CGMCC 1.10835</strain>
    </source>
</reference>
<name>A0A1M6RUE3_9GAMM</name>
<protein>
    <submittedName>
        <fullName evidence="2">Bax protein</fullName>
    </submittedName>
</protein>
<sequence>MSATMRSLMLVVPLVAFAIGGGFYVPSERLDSYNNTGSEPALSSLPPLPSWAREDLPDFSGYQDTTEKKVAFFSFMYPRIVLANSRILIERDYLDSLATKDTLSKKERAWLAAQSKRLRVKEDPGSPEQFALLRKRLDVIPPSLILAQAANESAWGTSRFALRGNNLFGQWCFSKGCGLVPLSRVEGASHEVAAFPSPYHSVRGYIQNLNRHASYQELRDTRLDDREAGDPLSGLALAHGLIGYSERGEDYINEIRSMIRYNNLEFYDTEFRKILSDRSPSHLKDLASAKAGQTLLPGQIAGEKTAASAKG</sequence>
<keyword evidence="3" id="KW-1185">Reference proteome</keyword>
<dbReference type="Pfam" id="PF01832">
    <property type="entry name" value="Glucosaminidase"/>
    <property type="match status" value="1"/>
</dbReference>
<dbReference type="AlphaFoldDB" id="A0A1M6RUE3"/>
<dbReference type="Proteomes" id="UP000184497">
    <property type="component" value="Unassembled WGS sequence"/>
</dbReference>
<dbReference type="InterPro" id="IPR053195">
    <property type="entry name" value="Bax-like"/>
</dbReference>
<feature type="domain" description="Mannosyl-glycoprotein endo-beta-N-acetylglucosamidase-like" evidence="1">
    <location>
        <begin position="134"/>
        <end position="264"/>
    </location>
</feature>
<proteinExistence type="predicted"/>
<gene>
    <name evidence="2" type="ORF">SAMN05216369_1683</name>
</gene>
<dbReference type="EMBL" id="FRAQ01000001">
    <property type="protein sequence ID" value="SHK36093.1"/>
    <property type="molecule type" value="Genomic_DNA"/>
</dbReference>
<dbReference type="PANTHER" id="PTHR40572:SF1">
    <property type="entry name" value="PROTEIN BAX"/>
    <property type="match status" value="1"/>
</dbReference>
<accession>A0A1M6RUE3</accession>
<dbReference type="PANTHER" id="PTHR40572">
    <property type="entry name" value="PROTEIN BAX"/>
    <property type="match status" value="1"/>
</dbReference>
<dbReference type="InterPro" id="IPR002901">
    <property type="entry name" value="MGlyc_endo_b_GlcNAc-like_dom"/>
</dbReference>
<dbReference type="OrthoDB" id="9788155at2"/>
<organism evidence="2 3">
    <name type="scientific">Marinobacter antarcticus</name>
    <dbReference type="NCBI Taxonomy" id="564117"/>
    <lineage>
        <taxon>Bacteria</taxon>
        <taxon>Pseudomonadati</taxon>
        <taxon>Pseudomonadota</taxon>
        <taxon>Gammaproteobacteria</taxon>
        <taxon>Pseudomonadales</taxon>
        <taxon>Marinobacteraceae</taxon>
        <taxon>Marinobacter</taxon>
    </lineage>
</organism>
<evidence type="ECO:0000313" key="2">
    <source>
        <dbReference type="EMBL" id="SHK36093.1"/>
    </source>
</evidence>